<dbReference type="EMBL" id="QGKY02001925">
    <property type="protein sequence ID" value="KAF2545853.1"/>
    <property type="molecule type" value="Genomic_DNA"/>
</dbReference>
<proteinExistence type="predicted"/>
<reference evidence="1" key="1">
    <citation type="submission" date="2019-12" db="EMBL/GenBank/DDBJ databases">
        <title>Genome sequencing and annotation of Brassica cretica.</title>
        <authorList>
            <person name="Studholme D.J."/>
            <person name="Sarris P.F."/>
        </authorList>
    </citation>
    <scope>NUCLEOTIDE SEQUENCE</scope>
    <source>
        <strain evidence="1">PFS-102/07</strain>
        <tissue evidence="1">Leaf</tissue>
    </source>
</reference>
<dbReference type="AlphaFoldDB" id="A0A8S9GJ26"/>
<name>A0A8S9GJ26_BRACR</name>
<evidence type="ECO:0000313" key="1">
    <source>
        <dbReference type="EMBL" id="KAF2545853.1"/>
    </source>
</evidence>
<comment type="caution">
    <text evidence="1">The sequence shown here is derived from an EMBL/GenBank/DDBJ whole genome shotgun (WGS) entry which is preliminary data.</text>
</comment>
<organism evidence="1">
    <name type="scientific">Brassica cretica</name>
    <name type="common">Mustard</name>
    <dbReference type="NCBI Taxonomy" id="69181"/>
    <lineage>
        <taxon>Eukaryota</taxon>
        <taxon>Viridiplantae</taxon>
        <taxon>Streptophyta</taxon>
        <taxon>Embryophyta</taxon>
        <taxon>Tracheophyta</taxon>
        <taxon>Spermatophyta</taxon>
        <taxon>Magnoliopsida</taxon>
        <taxon>eudicotyledons</taxon>
        <taxon>Gunneridae</taxon>
        <taxon>Pentapetalae</taxon>
        <taxon>rosids</taxon>
        <taxon>malvids</taxon>
        <taxon>Brassicales</taxon>
        <taxon>Brassicaceae</taxon>
        <taxon>Brassiceae</taxon>
        <taxon>Brassica</taxon>
    </lineage>
</organism>
<accession>A0A8S9GJ26</accession>
<protein>
    <submittedName>
        <fullName evidence="1">Uncharacterized protein</fullName>
    </submittedName>
</protein>
<sequence length="207" mass="22962">MGSSGSVFTLVVSESVNSCRFLAGPTIVLSYDTGSGVGCPWIYFCCCGSLVIEGLERSLYSPWLLAYPEGGLYLSSETDSCACFGDPPGSVGFIEYLVFGFSWKIVTSTRKQDSCPGVIWSPLAVLVPHFFRSLLGKNTLVSFPLASRQDPDPRIPDKGTLRVPDKGTLRVPVRRNLEFGPWNRAPFQEMENFRLRRTFHISEYGRV</sequence>
<gene>
    <name evidence="1" type="ORF">F2Q70_00020309</name>
</gene>